<gene>
    <name evidence="1" type="ORF">SDC9_122820</name>
</gene>
<reference evidence="1" key="1">
    <citation type="submission" date="2019-08" db="EMBL/GenBank/DDBJ databases">
        <authorList>
            <person name="Kucharzyk K."/>
            <person name="Murdoch R.W."/>
            <person name="Higgins S."/>
            <person name="Loffler F."/>
        </authorList>
    </citation>
    <scope>NUCLEOTIDE SEQUENCE</scope>
</reference>
<accession>A0A645CFQ5</accession>
<evidence type="ECO:0000313" key="1">
    <source>
        <dbReference type="EMBL" id="MPM75826.1"/>
    </source>
</evidence>
<sequence>MPIALLPGAYAHSTGQCAITVNSPTMGQVMQSSVCSPAGGLDLNLERRTPLLVITAPSTGALTLDFTTGVRSIGLFAALLAPVGTPYEATLGVRLAGEPDFVDMPPVAGMSDHVCLPGDSTTAAFLSAGVDAGERIEAIRVQLNCDEPSGKLAIGWLYHWMN</sequence>
<protein>
    <submittedName>
        <fullName evidence="1">Uncharacterized protein</fullName>
    </submittedName>
</protein>
<proteinExistence type="predicted"/>
<comment type="caution">
    <text evidence="1">The sequence shown here is derived from an EMBL/GenBank/DDBJ whole genome shotgun (WGS) entry which is preliminary data.</text>
</comment>
<name>A0A645CFQ5_9ZZZZ</name>
<organism evidence="1">
    <name type="scientific">bioreactor metagenome</name>
    <dbReference type="NCBI Taxonomy" id="1076179"/>
    <lineage>
        <taxon>unclassified sequences</taxon>
        <taxon>metagenomes</taxon>
        <taxon>ecological metagenomes</taxon>
    </lineage>
</organism>
<dbReference type="AlphaFoldDB" id="A0A645CFQ5"/>
<dbReference type="EMBL" id="VSSQ01026890">
    <property type="protein sequence ID" value="MPM75826.1"/>
    <property type="molecule type" value="Genomic_DNA"/>
</dbReference>